<feature type="region of interest" description="Disordered" evidence="3">
    <location>
        <begin position="128"/>
        <end position="172"/>
    </location>
</feature>
<feature type="domain" description="Phytochrome chromophore attachment site" evidence="4">
    <location>
        <begin position="394"/>
        <end position="533"/>
    </location>
</feature>
<dbReference type="CDD" id="cd00082">
    <property type="entry name" value="HisKA"/>
    <property type="match status" value="1"/>
</dbReference>
<dbReference type="InterPro" id="IPR005467">
    <property type="entry name" value="His_kinase_dom"/>
</dbReference>
<dbReference type="GO" id="GO:0000155">
    <property type="term" value="F:phosphorelay sensor kinase activity"/>
    <property type="evidence" value="ECO:0007669"/>
    <property type="project" value="InterPro"/>
</dbReference>
<dbReference type="InterPro" id="IPR011006">
    <property type="entry name" value="CheY-like_superfamily"/>
</dbReference>
<dbReference type="SMART" id="SM00448">
    <property type="entry name" value="REC"/>
    <property type="match status" value="1"/>
</dbReference>
<dbReference type="InterPro" id="IPR043150">
    <property type="entry name" value="Phytochrome_PHY_sf"/>
</dbReference>
<organism evidence="7 8">
    <name type="scientific">Penicillium oxalicum (strain 114-2 / CGMCC 5302)</name>
    <name type="common">Penicillium decumbens</name>
    <dbReference type="NCBI Taxonomy" id="933388"/>
    <lineage>
        <taxon>Eukaryota</taxon>
        <taxon>Fungi</taxon>
        <taxon>Dikarya</taxon>
        <taxon>Ascomycota</taxon>
        <taxon>Pezizomycotina</taxon>
        <taxon>Eurotiomycetes</taxon>
        <taxon>Eurotiomycetidae</taxon>
        <taxon>Eurotiales</taxon>
        <taxon>Aspergillaceae</taxon>
        <taxon>Penicillium</taxon>
    </lineage>
</organism>
<dbReference type="InterPro" id="IPR036097">
    <property type="entry name" value="HisK_dim/P_sf"/>
</dbReference>
<dbReference type="STRING" id="933388.S7ZY94"/>
<evidence type="ECO:0000259" key="4">
    <source>
        <dbReference type="PROSITE" id="PS50046"/>
    </source>
</evidence>
<feature type="region of interest" description="Disordered" evidence="3">
    <location>
        <begin position="985"/>
        <end position="1022"/>
    </location>
</feature>
<dbReference type="InterPro" id="IPR035965">
    <property type="entry name" value="PAS-like_dom_sf"/>
</dbReference>
<dbReference type="Gene3D" id="3.30.565.10">
    <property type="entry name" value="Histidine kinase-like ATPase, C-terminal domain"/>
    <property type="match status" value="1"/>
</dbReference>
<name>S7ZY94_PENO1</name>
<feature type="region of interest" description="Disordered" evidence="3">
    <location>
        <begin position="921"/>
        <end position="940"/>
    </location>
</feature>
<dbReference type="Gene3D" id="3.30.450.20">
    <property type="entry name" value="PAS domain"/>
    <property type="match status" value="1"/>
</dbReference>
<dbReference type="CDD" id="cd17546">
    <property type="entry name" value="REC_hyHK_CKI1_RcsC-like"/>
    <property type="match status" value="1"/>
</dbReference>
<evidence type="ECO:0000259" key="5">
    <source>
        <dbReference type="PROSITE" id="PS50109"/>
    </source>
</evidence>
<dbReference type="SMART" id="SM00387">
    <property type="entry name" value="HATPase_c"/>
    <property type="match status" value="1"/>
</dbReference>
<feature type="domain" description="Response regulatory" evidence="6">
    <location>
        <begin position="1120"/>
        <end position="1243"/>
    </location>
</feature>
<dbReference type="AlphaFoldDB" id="S7ZY94"/>
<dbReference type="InterPro" id="IPR003661">
    <property type="entry name" value="HisK_dim/P_dom"/>
</dbReference>
<accession>S7ZY94</accession>
<dbReference type="Pfam" id="PF08446">
    <property type="entry name" value="PAS_2"/>
    <property type="match status" value="1"/>
</dbReference>
<feature type="domain" description="Histidine kinase" evidence="5">
    <location>
        <begin position="744"/>
        <end position="983"/>
    </location>
</feature>
<dbReference type="InterPro" id="IPR036890">
    <property type="entry name" value="HATPase_C_sf"/>
</dbReference>
<proteinExistence type="predicted"/>
<feature type="modified residue" description="4-aspartylphosphate" evidence="2">
    <location>
        <position position="1171"/>
    </location>
</feature>
<dbReference type="Gene3D" id="1.10.287.130">
    <property type="match status" value="1"/>
</dbReference>
<dbReference type="Pfam" id="PF02518">
    <property type="entry name" value="HATPase_c"/>
    <property type="match status" value="1"/>
</dbReference>
<dbReference type="Pfam" id="PF00512">
    <property type="entry name" value="HisKA"/>
    <property type="match status" value="1"/>
</dbReference>
<dbReference type="EMBL" id="KB644415">
    <property type="protein sequence ID" value="EPS33776.1"/>
    <property type="molecule type" value="Genomic_DNA"/>
</dbReference>
<dbReference type="Pfam" id="PF00072">
    <property type="entry name" value="Response_reg"/>
    <property type="match status" value="1"/>
</dbReference>
<dbReference type="PANTHER" id="PTHR43719:SF28">
    <property type="entry name" value="PEROXIDE STRESS-ACTIVATED HISTIDINE KINASE MAK1-RELATED"/>
    <property type="match status" value="1"/>
</dbReference>
<reference evidence="7 8" key="1">
    <citation type="journal article" date="2013" name="PLoS ONE">
        <title>Genomic and secretomic analyses reveal unique features of the lignocellulolytic enzyme system of Penicillium decumbens.</title>
        <authorList>
            <person name="Liu G."/>
            <person name="Zhang L."/>
            <person name="Wei X."/>
            <person name="Zou G."/>
            <person name="Qin Y."/>
            <person name="Ma L."/>
            <person name="Li J."/>
            <person name="Zheng H."/>
            <person name="Wang S."/>
            <person name="Wang C."/>
            <person name="Xun L."/>
            <person name="Zhao G.-P."/>
            <person name="Zhou Z."/>
            <person name="Qu Y."/>
        </authorList>
    </citation>
    <scope>NUCLEOTIDE SEQUENCE [LARGE SCALE GENOMIC DNA]</scope>
    <source>
        <strain evidence="8">114-2 / CGMCC 5302</strain>
    </source>
</reference>
<dbReference type="PROSITE" id="PS50109">
    <property type="entry name" value="HIS_KIN"/>
    <property type="match status" value="1"/>
</dbReference>
<evidence type="ECO:0000259" key="6">
    <source>
        <dbReference type="PROSITE" id="PS50110"/>
    </source>
</evidence>
<evidence type="ECO:0000313" key="8">
    <source>
        <dbReference type="Proteomes" id="UP000019376"/>
    </source>
</evidence>
<dbReference type="HOGENOM" id="CLU_000445_50_4_1"/>
<dbReference type="InterPro" id="IPR016132">
    <property type="entry name" value="Phyto_chromo_attachment"/>
</dbReference>
<dbReference type="PROSITE" id="PS50110">
    <property type="entry name" value="RESPONSE_REGULATORY"/>
    <property type="match status" value="1"/>
</dbReference>
<keyword evidence="1 2" id="KW-0597">Phosphoprotein</keyword>
<evidence type="ECO:0000313" key="7">
    <source>
        <dbReference type="EMBL" id="EPS33776.1"/>
    </source>
</evidence>
<dbReference type="OrthoDB" id="2015534at2759"/>
<dbReference type="InterPro" id="IPR013654">
    <property type="entry name" value="PAS_2"/>
</dbReference>
<dbReference type="PANTHER" id="PTHR43719">
    <property type="entry name" value="TWO-COMPONENT HISTIDINE KINASE"/>
    <property type="match status" value="1"/>
</dbReference>
<dbReference type="eggNOG" id="KOG0519">
    <property type="taxonomic scope" value="Eukaryota"/>
</dbReference>
<dbReference type="SUPFAM" id="SSF47384">
    <property type="entry name" value="Homodimeric domain of signal transducing histidine kinase"/>
    <property type="match status" value="1"/>
</dbReference>
<feature type="compositionally biased region" description="Polar residues" evidence="3">
    <location>
        <begin position="986"/>
        <end position="1018"/>
    </location>
</feature>
<gene>
    <name evidence="7" type="ORF">PDE_08738</name>
</gene>
<dbReference type="SUPFAM" id="SSF55781">
    <property type="entry name" value="GAF domain-like"/>
    <property type="match status" value="2"/>
</dbReference>
<dbReference type="Gene3D" id="3.40.50.2300">
    <property type="match status" value="1"/>
</dbReference>
<dbReference type="InterPro" id="IPR003594">
    <property type="entry name" value="HATPase_dom"/>
</dbReference>
<feature type="compositionally biased region" description="Polar residues" evidence="3">
    <location>
        <begin position="138"/>
        <end position="165"/>
    </location>
</feature>
<sequence>MVSSAEHENNGGWKVFFKRISNKNQASESKTGDAKVTELQVDELEGELPQLSSETTERVFPVRSLVSVDSASSSTLPTPSLDSLETNVSPFSEAFKRSTLVNDDGSKSGSQDGCKYQQAARPTYLTQMHEQKQRLAGISSSSGVPTINSSALPGSRLQPPSNSEYDPSDISPRDGGIYERLHYSIKEGAKILRPTRLSKGLQFSTEDEAPIFVQPFGALIVVSQSGDHFPVEVTSSNTEQVLSIKPDDLIELKSFSEILSESQASTFRTHAEYVLRDEYEVDDVGPEVFCLLSSNGTSRRLWCTMHTSKAYKNYVICELEWDDPDSQQLKVKFDSENSHHQRANSLGRFVYDRAFDRALRSSARESSPHEAICMELKILNDLPHILRNISSAQSIDVLVTRSVESVKSLFEFHRITVYHFNETRGGVVLADAVGETQNLESYQGMHFQESSFSGDLKRQYLRNRVAFSYRKSNSVAELVYRASVTKIVLDLSHCYLTISPDVSESDFREELPSACLSVNLRVFGKCWGLISCQSFDGNQRLHPLLQRVSWLLSDAVSSNIERLSYTSLFQAHGEPSKEASTGRRIEKRVIAPTGDLLGTFGADHAAAYLLGKVQVLGKPSDSQKLMALGEYFREKKFDTILWSTNLTRDFSELNYSPGFHDLASLLYIPLSESGSDFIILVRVHYQFDRDTSWKDSESQSLAWSPEEYAKASMLALFYRTFKKAWHEDEVATQNDQLMKLLLANTAHEFRTPLNAIINYLEIALDSSLNQETRENLSRSHSASKSLVYIINDLLDLTNAEDGNHLIKDEIFSLSDIIHEATNIFWEEAKQKNVTLQVMQRTDLPPVLGDQRRVRQVMTNLISNAVRHTSSGAVTVESCIVPEPCQVGQISLEVAIHDTGEGMSQETVESLFCELEQVVTKAPTTKSNQSQGNPCKSKSADTGSVLGLGLALVARLVSNMNGQLSLKSEEGTGSCFRLRLKFPLPTETANQDQTRPHSNCGNSKSTWRNGTDGSLLRTSKGQEHGIPCHCGDNDFFGSGSRVNENDSLDVEISLTNGESRSISLAAPLLKQEKRMNPTEGLFSASEQEKEEKARAPIKQPKAPTSEFETPSSERGQEAKLRILVAEDDPVNRHILKGRLGRLGYDIRLTANGKECAAVYGQSPDSYDAILMDLQMPVVDGLSAAKIIRYQEIQAASEGDKVPIFVISASLAEKDRPAYIEAGFDGWVTKPIDFQRVDKLLDGVTSSERRDQCLYRPGLWEHGGWF</sequence>
<dbReference type="InterPro" id="IPR050956">
    <property type="entry name" value="2C_system_His_kinase"/>
</dbReference>
<evidence type="ECO:0000256" key="3">
    <source>
        <dbReference type="SAM" id="MobiDB-lite"/>
    </source>
</evidence>
<protein>
    <recommendedName>
        <fullName evidence="9">Histidine kinase</fullName>
    </recommendedName>
</protein>
<evidence type="ECO:0008006" key="9">
    <source>
        <dbReference type="Google" id="ProtNLM"/>
    </source>
</evidence>
<dbReference type="PROSITE" id="PS50046">
    <property type="entry name" value="PHYTOCHROME_2"/>
    <property type="match status" value="1"/>
</dbReference>
<dbReference type="SUPFAM" id="SSF55785">
    <property type="entry name" value="PYP-like sensor domain (PAS domain)"/>
    <property type="match status" value="1"/>
</dbReference>
<dbReference type="SUPFAM" id="SSF55874">
    <property type="entry name" value="ATPase domain of HSP90 chaperone/DNA topoisomerase II/histidine kinase"/>
    <property type="match status" value="1"/>
</dbReference>
<dbReference type="Gene3D" id="3.30.450.40">
    <property type="match status" value="1"/>
</dbReference>
<evidence type="ECO:0000256" key="1">
    <source>
        <dbReference type="ARBA" id="ARBA00022553"/>
    </source>
</evidence>
<feature type="region of interest" description="Disordered" evidence="3">
    <location>
        <begin position="1081"/>
        <end position="1114"/>
    </location>
</feature>
<dbReference type="PhylomeDB" id="S7ZY94"/>
<dbReference type="InterPro" id="IPR029016">
    <property type="entry name" value="GAF-like_dom_sf"/>
</dbReference>
<dbReference type="SMART" id="SM00388">
    <property type="entry name" value="HisKA"/>
    <property type="match status" value="1"/>
</dbReference>
<dbReference type="SUPFAM" id="SSF52172">
    <property type="entry name" value="CheY-like"/>
    <property type="match status" value="1"/>
</dbReference>
<evidence type="ECO:0000256" key="2">
    <source>
        <dbReference type="PROSITE-ProRule" id="PRU00169"/>
    </source>
</evidence>
<keyword evidence="8" id="KW-1185">Reference proteome</keyword>
<dbReference type="Gene3D" id="3.30.450.270">
    <property type="match status" value="1"/>
</dbReference>
<dbReference type="PRINTS" id="PR00344">
    <property type="entry name" value="BCTRLSENSOR"/>
</dbReference>
<dbReference type="GO" id="GO:0006355">
    <property type="term" value="P:regulation of DNA-templated transcription"/>
    <property type="evidence" value="ECO:0007669"/>
    <property type="project" value="InterPro"/>
</dbReference>
<dbReference type="InterPro" id="IPR004358">
    <property type="entry name" value="Sig_transdc_His_kin-like_C"/>
</dbReference>
<dbReference type="Proteomes" id="UP000019376">
    <property type="component" value="Unassembled WGS sequence"/>
</dbReference>
<dbReference type="InterPro" id="IPR001789">
    <property type="entry name" value="Sig_transdc_resp-reg_receiver"/>
</dbReference>